<dbReference type="RefSeq" id="WP_106338246.1">
    <property type="nucleotide sequence ID" value="NZ_PVZS01000020.1"/>
</dbReference>
<reference evidence="4" key="1">
    <citation type="submission" date="2018-03" db="EMBL/GenBank/DDBJ databases">
        <authorList>
            <person name="Sun L."/>
            <person name="Liu H."/>
            <person name="Chen W."/>
            <person name="Huang K."/>
            <person name="Liu W."/>
            <person name="Gao X."/>
        </authorList>
    </citation>
    <scope>NUCLEOTIDE SEQUENCE [LARGE SCALE GENOMIC DNA]</scope>
    <source>
        <strain evidence="4">SH9</strain>
    </source>
</reference>
<dbReference type="AlphaFoldDB" id="A0A2T1HQA8"/>
<dbReference type="InterPro" id="IPR013658">
    <property type="entry name" value="SGL"/>
</dbReference>
<dbReference type="PANTHER" id="PTHR47572:SF4">
    <property type="entry name" value="LACTONASE DRP35"/>
    <property type="match status" value="1"/>
</dbReference>
<dbReference type="InterPro" id="IPR051262">
    <property type="entry name" value="SMP-30/CGR1_Lactonase"/>
</dbReference>
<dbReference type="SUPFAM" id="SSF63829">
    <property type="entry name" value="Calcium-dependent phosphotriesterase"/>
    <property type="match status" value="1"/>
</dbReference>
<evidence type="ECO:0000256" key="1">
    <source>
        <dbReference type="ARBA" id="ARBA00022801"/>
    </source>
</evidence>
<evidence type="ECO:0000313" key="4">
    <source>
        <dbReference type="Proteomes" id="UP000239772"/>
    </source>
</evidence>
<feature type="domain" description="SMP-30/Gluconolactonase/LRE-like region" evidence="2">
    <location>
        <begin position="62"/>
        <end position="246"/>
    </location>
</feature>
<dbReference type="EMBL" id="PVZS01000020">
    <property type="protein sequence ID" value="PSC03844.1"/>
    <property type="molecule type" value="Genomic_DNA"/>
</dbReference>
<keyword evidence="4" id="KW-1185">Reference proteome</keyword>
<dbReference type="InterPro" id="IPR011042">
    <property type="entry name" value="6-blade_b-propeller_TolB-like"/>
</dbReference>
<comment type="caution">
    <text evidence="3">The sequence shown here is derived from an EMBL/GenBank/DDBJ whole genome shotgun (WGS) entry which is preliminary data.</text>
</comment>
<dbReference type="Pfam" id="PF08450">
    <property type="entry name" value="SGL"/>
    <property type="match status" value="1"/>
</dbReference>
<keyword evidence="1" id="KW-0378">Hydrolase</keyword>
<name>A0A2T1HQA8_9HYPH</name>
<gene>
    <name evidence="3" type="ORF">SLNSH_17190</name>
</gene>
<accession>A0A2T1HQA8</accession>
<dbReference type="Proteomes" id="UP000239772">
    <property type="component" value="Unassembled WGS sequence"/>
</dbReference>
<proteinExistence type="predicted"/>
<organism evidence="3 4">
    <name type="scientific">Alsobacter soli</name>
    <dbReference type="NCBI Taxonomy" id="2109933"/>
    <lineage>
        <taxon>Bacteria</taxon>
        <taxon>Pseudomonadati</taxon>
        <taxon>Pseudomonadota</taxon>
        <taxon>Alphaproteobacteria</taxon>
        <taxon>Hyphomicrobiales</taxon>
        <taxon>Alsobacteraceae</taxon>
        <taxon>Alsobacter</taxon>
    </lineage>
</organism>
<evidence type="ECO:0000313" key="3">
    <source>
        <dbReference type="EMBL" id="PSC03844.1"/>
    </source>
</evidence>
<dbReference type="Gene3D" id="2.120.10.30">
    <property type="entry name" value="TolB, C-terminal domain"/>
    <property type="match status" value="1"/>
</dbReference>
<dbReference type="OrthoDB" id="30052at2"/>
<sequence>MNEPAIPLSQVKLFGSRFARPECVLATAAGDVFASDRRGGVSHVLPHGEHRLYVGATLDLAEAFHPNGIALQQDGSFLGAHLGMHEGGLFRLTRDGQLTPVLREVDGETLPSTNFVVLDSKPGRVWITVSTRRTPRMGAFTRAVQDGFIILLDEKGARIVADGLCFANECRVDPTGTWLYVNETYKRELTRFRIGADGSLSGRETVTQFGPGEFPDGLVFDAEGGAWVTTIVANRVLRVARDGSVAVMLEEHHPEHVEEVERAYQAGLVDRSLLDHARARILANVSSMAFCGPDLRTGLFGVLLADRLPTAPLPFTGAAPPHWTWR</sequence>
<evidence type="ECO:0000259" key="2">
    <source>
        <dbReference type="Pfam" id="PF08450"/>
    </source>
</evidence>
<dbReference type="PANTHER" id="PTHR47572">
    <property type="entry name" value="LIPOPROTEIN-RELATED"/>
    <property type="match status" value="1"/>
</dbReference>
<dbReference type="GO" id="GO:0016787">
    <property type="term" value="F:hydrolase activity"/>
    <property type="evidence" value="ECO:0007669"/>
    <property type="project" value="UniProtKB-KW"/>
</dbReference>
<protein>
    <submittedName>
        <fullName evidence="3">Gluconolactonase</fullName>
    </submittedName>
</protein>